<sequence length="153" mass="17197">MSPARLCSATDFHAATGSARYESEWTEIDQTRVNLFADATGDHQWIHVDPERARRESPFGGAIAHGFLTLALVPMWLDRCVPLDARMSVNYGMNRVRFMAPVPAGSMLRATFAIDKVVDVEEDGVQVIWLVTVERRGAERPACVAEFITRHYF</sequence>
<evidence type="ECO:0000313" key="2">
    <source>
        <dbReference type="EMBL" id="SOE81235.1"/>
    </source>
</evidence>
<dbReference type="AlphaFoldDB" id="A0A7Z7N3X7"/>
<comment type="caution">
    <text evidence="2">The sequence shown here is derived from an EMBL/GenBank/DDBJ whole genome shotgun (WGS) entry which is preliminary data.</text>
</comment>
<evidence type="ECO:0000313" key="3">
    <source>
        <dbReference type="Proteomes" id="UP000219522"/>
    </source>
</evidence>
<feature type="domain" description="MaoC-like" evidence="1">
    <location>
        <begin position="13"/>
        <end position="122"/>
    </location>
</feature>
<evidence type="ECO:0000259" key="1">
    <source>
        <dbReference type="Pfam" id="PF01575"/>
    </source>
</evidence>
<dbReference type="InterPro" id="IPR002539">
    <property type="entry name" value="MaoC-like_dom"/>
</dbReference>
<dbReference type="Gene3D" id="3.10.129.10">
    <property type="entry name" value="Hotdog Thioesterase"/>
    <property type="match status" value="1"/>
</dbReference>
<dbReference type="RefSeq" id="WP_062637243.1">
    <property type="nucleotide sequence ID" value="NZ_FCOG02000024.1"/>
</dbReference>
<proteinExistence type="predicted"/>
<dbReference type="SUPFAM" id="SSF54637">
    <property type="entry name" value="Thioesterase/thiol ester dehydrase-isomerase"/>
    <property type="match status" value="1"/>
</dbReference>
<protein>
    <submittedName>
        <fullName evidence="2">Acyl dehydratase</fullName>
    </submittedName>
</protein>
<name>A0A7Z7N3X7_9BURK</name>
<organism evidence="2 3">
    <name type="scientific">Caballeronia arationis</name>
    <dbReference type="NCBI Taxonomy" id="1777142"/>
    <lineage>
        <taxon>Bacteria</taxon>
        <taxon>Pseudomonadati</taxon>
        <taxon>Pseudomonadota</taxon>
        <taxon>Betaproteobacteria</taxon>
        <taxon>Burkholderiales</taxon>
        <taxon>Burkholderiaceae</taxon>
        <taxon>Caballeronia</taxon>
    </lineage>
</organism>
<dbReference type="InterPro" id="IPR029069">
    <property type="entry name" value="HotDog_dom_sf"/>
</dbReference>
<reference evidence="2 3" key="1">
    <citation type="submission" date="2017-09" db="EMBL/GenBank/DDBJ databases">
        <authorList>
            <person name="Varghese N."/>
            <person name="Submissions S."/>
        </authorList>
    </citation>
    <scope>NUCLEOTIDE SEQUENCE [LARGE SCALE GENOMIC DNA]</scope>
    <source>
        <strain evidence="2 3">OK806</strain>
    </source>
</reference>
<keyword evidence="3" id="KW-1185">Reference proteome</keyword>
<dbReference type="CDD" id="cd03450">
    <property type="entry name" value="NodN"/>
    <property type="match status" value="1"/>
</dbReference>
<dbReference type="Pfam" id="PF01575">
    <property type="entry name" value="MaoC_dehydratas"/>
    <property type="match status" value="1"/>
</dbReference>
<dbReference type="PANTHER" id="PTHR42993:SF1">
    <property type="entry name" value="MAOC-LIKE DEHYDRATASE DOMAIN-CONTAINING PROTEIN"/>
    <property type="match status" value="1"/>
</dbReference>
<dbReference type="InterPro" id="IPR039375">
    <property type="entry name" value="NodN-like"/>
</dbReference>
<dbReference type="OrthoDB" id="9801735at2"/>
<gene>
    <name evidence="2" type="ORF">SAMN05446927_4500</name>
</gene>
<accession>A0A7Z7N3X7</accession>
<dbReference type="PANTHER" id="PTHR42993">
    <property type="entry name" value="MAOC-LIKE DEHYDRATASE DOMAIN-CONTAINING PROTEIN"/>
    <property type="match status" value="1"/>
</dbReference>
<dbReference type="EMBL" id="OCSU01000002">
    <property type="protein sequence ID" value="SOE81235.1"/>
    <property type="molecule type" value="Genomic_DNA"/>
</dbReference>
<dbReference type="Proteomes" id="UP000219522">
    <property type="component" value="Unassembled WGS sequence"/>
</dbReference>